<evidence type="ECO:0000256" key="3">
    <source>
        <dbReference type="ARBA" id="ARBA00023163"/>
    </source>
</evidence>
<dbReference type="Gene3D" id="3.30.450.80">
    <property type="entry name" value="Transcription factor LuxR-like, autoinducer-binding domain"/>
    <property type="match status" value="1"/>
</dbReference>
<reference evidence="5 6" key="1">
    <citation type="submission" date="2020-08" db="EMBL/GenBank/DDBJ databases">
        <title>Genomic Encyclopedia of Type Strains, Phase IV (KMG-IV): sequencing the most valuable type-strain genomes for metagenomic binning, comparative biology and taxonomic classification.</title>
        <authorList>
            <person name="Goeker M."/>
        </authorList>
    </citation>
    <scope>NUCLEOTIDE SEQUENCE [LARGE SCALE GENOMIC DNA]</scope>
    <source>
        <strain evidence="5 6">DSM 102238</strain>
    </source>
</reference>
<dbReference type="InterPro" id="IPR016032">
    <property type="entry name" value="Sig_transdc_resp-reg_C-effctor"/>
</dbReference>
<dbReference type="SMART" id="SM00421">
    <property type="entry name" value="HTH_LUXR"/>
    <property type="match status" value="1"/>
</dbReference>
<dbReference type="SUPFAM" id="SSF75516">
    <property type="entry name" value="Pheromone-binding domain of LuxR-like quorum-sensing transcription factors"/>
    <property type="match status" value="1"/>
</dbReference>
<protein>
    <submittedName>
        <fullName evidence="5">LuxR family transcriptional regulator</fullName>
    </submittedName>
</protein>
<evidence type="ECO:0000259" key="4">
    <source>
        <dbReference type="PROSITE" id="PS50043"/>
    </source>
</evidence>
<dbReference type="PANTHER" id="PTHR44688">
    <property type="entry name" value="DNA-BINDING TRANSCRIPTIONAL ACTIVATOR DEVR_DOSR"/>
    <property type="match status" value="1"/>
</dbReference>
<dbReference type="Pfam" id="PF03472">
    <property type="entry name" value="Autoind_bind"/>
    <property type="match status" value="1"/>
</dbReference>
<gene>
    <name evidence="5" type="ORF">GGR04_000117</name>
</gene>
<evidence type="ECO:0000313" key="5">
    <source>
        <dbReference type="EMBL" id="MBB3996296.1"/>
    </source>
</evidence>
<dbReference type="PRINTS" id="PR00038">
    <property type="entry name" value="HTHLUXR"/>
</dbReference>
<comment type="caution">
    <text evidence="5">The sequence shown here is derived from an EMBL/GenBank/DDBJ whole genome shotgun (WGS) entry which is preliminary data.</text>
</comment>
<dbReference type="Gene3D" id="1.10.10.10">
    <property type="entry name" value="Winged helix-like DNA-binding domain superfamily/Winged helix DNA-binding domain"/>
    <property type="match status" value="1"/>
</dbReference>
<evidence type="ECO:0000256" key="1">
    <source>
        <dbReference type="ARBA" id="ARBA00023015"/>
    </source>
</evidence>
<keyword evidence="6" id="KW-1185">Reference proteome</keyword>
<dbReference type="GO" id="GO:0006355">
    <property type="term" value="P:regulation of DNA-templated transcription"/>
    <property type="evidence" value="ECO:0007669"/>
    <property type="project" value="InterPro"/>
</dbReference>
<dbReference type="AlphaFoldDB" id="A0A7W6EA80"/>
<dbReference type="Proteomes" id="UP000542776">
    <property type="component" value="Unassembled WGS sequence"/>
</dbReference>
<dbReference type="InterPro" id="IPR036693">
    <property type="entry name" value="TF_LuxR_autoind-bd_dom_sf"/>
</dbReference>
<dbReference type="PROSITE" id="PS00622">
    <property type="entry name" value="HTH_LUXR_1"/>
    <property type="match status" value="1"/>
</dbReference>
<name>A0A7W6EA80_9HYPH</name>
<evidence type="ECO:0000256" key="2">
    <source>
        <dbReference type="ARBA" id="ARBA00023125"/>
    </source>
</evidence>
<keyword evidence="1" id="KW-0805">Transcription regulation</keyword>
<sequence length="252" mass="27952">MAWHVSEFEESLQGVAGIDGKLDRAHVAMSHLGLTALIYDYTPVAFSHDGNLITPSFFGMRDVPPDMAELWSSSGFYQIDPVQHLALRSPQPFVWSYRSDGRTVLNRALSDVHTPVVDYVHDARITCGMTVPIHLLRGDCATVTGIRHDAAADFDREAQEHLADFALLAHAVHAAIEPLFGESERQSRAVRLTPRERECVRFSADGLSAKEISLKIDRSAPTVTMHLNSAARKLGARNRAQLVARAAHYRFL</sequence>
<keyword evidence="2" id="KW-0238">DNA-binding</keyword>
<dbReference type="EMBL" id="JACIEK010000001">
    <property type="protein sequence ID" value="MBB3996296.1"/>
    <property type="molecule type" value="Genomic_DNA"/>
</dbReference>
<feature type="domain" description="HTH luxR-type" evidence="4">
    <location>
        <begin position="185"/>
        <end position="250"/>
    </location>
</feature>
<accession>A0A7W6EA80</accession>
<dbReference type="GO" id="GO:0003677">
    <property type="term" value="F:DNA binding"/>
    <property type="evidence" value="ECO:0007669"/>
    <property type="project" value="UniProtKB-KW"/>
</dbReference>
<dbReference type="RefSeq" id="WP_183196809.1">
    <property type="nucleotide sequence ID" value="NZ_JACIEK010000001.1"/>
</dbReference>
<dbReference type="InterPro" id="IPR000792">
    <property type="entry name" value="Tscrpt_reg_LuxR_C"/>
</dbReference>
<dbReference type="InterPro" id="IPR005143">
    <property type="entry name" value="TF_LuxR_autoind-bd_dom"/>
</dbReference>
<evidence type="ECO:0000313" key="6">
    <source>
        <dbReference type="Proteomes" id="UP000542776"/>
    </source>
</evidence>
<dbReference type="PANTHER" id="PTHR44688:SF16">
    <property type="entry name" value="DNA-BINDING TRANSCRIPTIONAL ACTIVATOR DEVR_DOSR"/>
    <property type="match status" value="1"/>
</dbReference>
<dbReference type="SUPFAM" id="SSF46894">
    <property type="entry name" value="C-terminal effector domain of the bipartite response regulators"/>
    <property type="match status" value="1"/>
</dbReference>
<proteinExistence type="predicted"/>
<dbReference type="Pfam" id="PF00196">
    <property type="entry name" value="GerE"/>
    <property type="match status" value="1"/>
</dbReference>
<organism evidence="5 6">
    <name type="scientific">Aureimonas pseudogalii</name>
    <dbReference type="NCBI Taxonomy" id="1744844"/>
    <lineage>
        <taxon>Bacteria</taxon>
        <taxon>Pseudomonadati</taxon>
        <taxon>Pseudomonadota</taxon>
        <taxon>Alphaproteobacteria</taxon>
        <taxon>Hyphomicrobiales</taxon>
        <taxon>Aurantimonadaceae</taxon>
        <taxon>Aureimonas</taxon>
    </lineage>
</organism>
<dbReference type="InterPro" id="IPR036388">
    <property type="entry name" value="WH-like_DNA-bd_sf"/>
</dbReference>
<keyword evidence="3" id="KW-0804">Transcription</keyword>
<dbReference type="PROSITE" id="PS50043">
    <property type="entry name" value="HTH_LUXR_2"/>
    <property type="match status" value="1"/>
</dbReference>
<dbReference type="CDD" id="cd06170">
    <property type="entry name" value="LuxR_C_like"/>
    <property type="match status" value="1"/>
</dbReference>